<evidence type="ECO:0000256" key="1">
    <source>
        <dbReference type="SAM" id="Phobius"/>
    </source>
</evidence>
<organism evidence="2">
    <name type="scientific">Anguilla anguilla</name>
    <name type="common">European freshwater eel</name>
    <name type="synonym">Muraena anguilla</name>
    <dbReference type="NCBI Taxonomy" id="7936"/>
    <lineage>
        <taxon>Eukaryota</taxon>
        <taxon>Metazoa</taxon>
        <taxon>Chordata</taxon>
        <taxon>Craniata</taxon>
        <taxon>Vertebrata</taxon>
        <taxon>Euteleostomi</taxon>
        <taxon>Actinopterygii</taxon>
        <taxon>Neopterygii</taxon>
        <taxon>Teleostei</taxon>
        <taxon>Anguilliformes</taxon>
        <taxon>Anguillidae</taxon>
        <taxon>Anguilla</taxon>
    </lineage>
</organism>
<dbReference type="AlphaFoldDB" id="A0A0E9WWZ6"/>
<sequence length="87" mass="10079">MQYTHKNLTIAMNTVASVFITVLRTMHFGQLIAWLCVRTLDATVFITIDPALWLVFAENSQPLLYLDLRKAPHYCPQEEPLKKGRFK</sequence>
<keyword evidence="1" id="KW-1133">Transmembrane helix</keyword>
<evidence type="ECO:0000313" key="2">
    <source>
        <dbReference type="EMBL" id="JAH94899.1"/>
    </source>
</evidence>
<keyword evidence="1" id="KW-0472">Membrane</keyword>
<name>A0A0E9WWZ6_ANGAN</name>
<keyword evidence="1" id="KW-0812">Transmembrane</keyword>
<reference evidence="2" key="1">
    <citation type="submission" date="2014-11" db="EMBL/GenBank/DDBJ databases">
        <authorList>
            <person name="Amaro Gonzalez C."/>
        </authorList>
    </citation>
    <scope>NUCLEOTIDE SEQUENCE</scope>
</reference>
<protein>
    <submittedName>
        <fullName evidence="2">Uncharacterized protein</fullName>
    </submittedName>
</protein>
<reference evidence="2" key="2">
    <citation type="journal article" date="2015" name="Fish Shellfish Immunol.">
        <title>Early steps in the European eel (Anguilla anguilla)-Vibrio vulnificus interaction in the gills: Role of the RtxA13 toxin.</title>
        <authorList>
            <person name="Callol A."/>
            <person name="Pajuelo D."/>
            <person name="Ebbesson L."/>
            <person name="Teles M."/>
            <person name="MacKenzie S."/>
            <person name="Amaro C."/>
        </authorList>
    </citation>
    <scope>NUCLEOTIDE SEQUENCE</scope>
</reference>
<proteinExistence type="predicted"/>
<dbReference type="EMBL" id="GBXM01013678">
    <property type="protein sequence ID" value="JAH94899.1"/>
    <property type="molecule type" value="Transcribed_RNA"/>
</dbReference>
<accession>A0A0E9WWZ6</accession>
<feature type="transmembrane region" description="Helical" evidence="1">
    <location>
        <begin position="7"/>
        <end position="26"/>
    </location>
</feature>